<dbReference type="EMBL" id="LNQP01000077">
    <property type="protein sequence ID" value="KSU86572.1"/>
    <property type="molecule type" value="Genomic_DNA"/>
</dbReference>
<feature type="domain" description="HTH cro/C1-type" evidence="2">
    <location>
        <begin position="12"/>
        <end position="67"/>
    </location>
</feature>
<name>A0A0V8JHY6_9BACI</name>
<dbReference type="Pfam" id="PF01381">
    <property type="entry name" value="HTH_3"/>
    <property type="match status" value="1"/>
</dbReference>
<proteinExistence type="predicted"/>
<dbReference type="SUPFAM" id="SSF47413">
    <property type="entry name" value="lambda repressor-like DNA-binding domains"/>
    <property type="match status" value="1"/>
</dbReference>
<keyword evidence="1" id="KW-0238">DNA-binding</keyword>
<dbReference type="AlphaFoldDB" id="A0A0V8JHY6"/>
<evidence type="ECO:0000259" key="2">
    <source>
        <dbReference type="PROSITE" id="PS50943"/>
    </source>
</evidence>
<evidence type="ECO:0000256" key="1">
    <source>
        <dbReference type="ARBA" id="ARBA00023125"/>
    </source>
</evidence>
<dbReference type="Proteomes" id="UP000053681">
    <property type="component" value="Unassembled WGS sequence"/>
</dbReference>
<dbReference type="InterPro" id="IPR001387">
    <property type="entry name" value="Cro/C1-type_HTH"/>
</dbReference>
<dbReference type="GO" id="GO:0003677">
    <property type="term" value="F:DNA binding"/>
    <property type="evidence" value="ECO:0007669"/>
    <property type="project" value="UniProtKB-KW"/>
</dbReference>
<reference evidence="3 4" key="1">
    <citation type="submission" date="2015-11" db="EMBL/GenBank/DDBJ databases">
        <title>Bacillus caseinolyticus sp nov.</title>
        <authorList>
            <person name="Dastager S.G."/>
            <person name="Mawlankar R."/>
        </authorList>
    </citation>
    <scope>NUCLEOTIDE SEQUENCE [LARGE SCALE GENOMIC DNA]</scope>
    <source>
        <strain evidence="3 4">SGD-V-76</strain>
    </source>
</reference>
<dbReference type="PROSITE" id="PS50943">
    <property type="entry name" value="HTH_CROC1"/>
    <property type="match status" value="1"/>
</dbReference>
<dbReference type="CDD" id="cd00093">
    <property type="entry name" value="HTH_XRE"/>
    <property type="match status" value="1"/>
</dbReference>
<dbReference type="InterPro" id="IPR050807">
    <property type="entry name" value="TransReg_Diox_bact_type"/>
</dbReference>
<dbReference type="GO" id="GO:0005829">
    <property type="term" value="C:cytosol"/>
    <property type="evidence" value="ECO:0007669"/>
    <property type="project" value="TreeGrafter"/>
</dbReference>
<evidence type="ECO:0000313" key="4">
    <source>
        <dbReference type="Proteomes" id="UP000053681"/>
    </source>
</evidence>
<dbReference type="InterPro" id="IPR010982">
    <property type="entry name" value="Lambda_DNA-bd_dom_sf"/>
</dbReference>
<keyword evidence="4" id="KW-1185">Reference proteome</keyword>
<evidence type="ECO:0000313" key="3">
    <source>
        <dbReference type="EMBL" id="KSU86572.1"/>
    </source>
</evidence>
<dbReference type="GO" id="GO:0003700">
    <property type="term" value="F:DNA-binding transcription factor activity"/>
    <property type="evidence" value="ECO:0007669"/>
    <property type="project" value="TreeGrafter"/>
</dbReference>
<dbReference type="RefSeq" id="WP_062687245.1">
    <property type="nucleotide sequence ID" value="NZ_KQ758692.1"/>
</dbReference>
<dbReference type="PANTHER" id="PTHR46797">
    <property type="entry name" value="HTH-TYPE TRANSCRIPTIONAL REGULATOR"/>
    <property type="match status" value="1"/>
</dbReference>
<comment type="caution">
    <text evidence="3">The sequence shown here is derived from an EMBL/GenBank/DDBJ whole genome shotgun (WGS) entry which is preliminary data.</text>
</comment>
<sequence length="160" mass="18402">MSVSPKEFGKELRKLRKEKKLTLTELGKKIDLTQAYLSMIENGRKGIPNSDTIKKLAKGLDIHYTQLMEMAGYEISLIEAFKGVVETPKKVIEVSLPAMGKEETGDGLVAYGQLTDDELRRRLFDLHELLNMDVDLYYKNEFLNDDNRQKIKTMLQTLFE</sequence>
<dbReference type="Gene3D" id="1.10.260.40">
    <property type="entry name" value="lambda repressor-like DNA-binding domains"/>
    <property type="match status" value="1"/>
</dbReference>
<protein>
    <recommendedName>
        <fullName evidence="2">HTH cro/C1-type domain-containing protein</fullName>
    </recommendedName>
</protein>
<organism evidence="3 4">
    <name type="scientific">Priestia veravalensis</name>
    <dbReference type="NCBI Taxonomy" id="1414648"/>
    <lineage>
        <taxon>Bacteria</taxon>
        <taxon>Bacillati</taxon>
        <taxon>Bacillota</taxon>
        <taxon>Bacilli</taxon>
        <taxon>Bacillales</taxon>
        <taxon>Bacillaceae</taxon>
        <taxon>Priestia</taxon>
    </lineage>
</organism>
<accession>A0A0V8JHY6</accession>
<gene>
    <name evidence="3" type="ORF">AS180_17955</name>
</gene>
<dbReference type="PANTHER" id="PTHR46797:SF1">
    <property type="entry name" value="METHYLPHOSPHONATE SYNTHASE"/>
    <property type="match status" value="1"/>
</dbReference>
<dbReference type="SMART" id="SM00530">
    <property type="entry name" value="HTH_XRE"/>
    <property type="match status" value="1"/>
</dbReference>